<accession>A0ABP3XRA3</accession>
<sequence length="154" mass="17390">MRRLVLILLISLSAEGIAQETIASAEAEVKTTIQQFFTDFHAQDTVGLKQRVSDKILMQTLVPEANGKHHVAQVNFSVFAASIAGIPTTTTFREDILDYTIMIDGAMAHAWTPYRFYINDELSHCGVNSFTLVKEEETWMIAHIIDTRRKEDCE</sequence>
<dbReference type="InterPro" id="IPR032710">
    <property type="entry name" value="NTF2-like_dom_sf"/>
</dbReference>
<keyword evidence="3" id="KW-1185">Reference proteome</keyword>
<evidence type="ECO:0000256" key="1">
    <source>
        <dbReference type="SAM" id="SignalP"/>
    </source>
</evidence>
<dbReference type="EMBL" id="BAAAFG010000012">
    <property type="protein sequence ID" value="GAA0871870.1"/>
    <property type="molecule type" value="Genomic_DNA"/>
</dbReference>
<dbReference type="Gene3D" id="3.10.450.50">
    <property type="match status" value="1"/>
</dbReference>
<name>A0ABP3XRA3_9FLAO</name>
<dbReference type="Proteomes" id="UP001500507">
    <property type="component" value="Unassembled WGS sequence"/>
</dbReference>
<evidence type="ECO:0000313" key="2">
    <source>
        <dbReference type="EMBL" id="GAA0871870.1"/>
    </source>
</evidence>
<feature type="chain" id="PRO_5046849218" evidence="1">
    <location>
        <begin position="19"/>
        <end position="154"/>
    </location>
</feature>
<comment type="caution">
    <text evidence="2">The sequence shown here is derived from an EMBL/GenBank/DDBJ whole genome shotgun (WGS) entry which is preliminary data.</text>
</comment>
<evidence type="ECO:0000313" key="3">
    <source>
        <dbReference type="Proteomes" id="UP001500507"/>
    </source>
</evidence>
<feature type="signal peptide" evidence="1">
    <location>
        <begin position="1"/>
        <end position="18"/>
    </location>
</feature>
<protein>
    <submittedName>
        <fullName evidence="2">Nuclear transport factor 2 family protein</fullName>
    </submittedName>
</protein>
<dbReference type="RefSeq" id="WP_343764686.1">
    <property type="nucleotide sequence ID" value="NZ_BAAAFG010000012.1"/>
</dbReference>
<keyword evidence="1" id="KW-0732">Signal</keyword>
<dbReference type="SUPFAM" id="SSF54427">
    <property type="entry name" value="NTF2-like"/>
    <property type="match status" value="1"/>
</dbReference>
<reference evidence="3" key="1">
    <citation type="journal article" date="2019" name="Int. J. Syst. Evol. Microbiol.">
        <title>The Global Catalogue of Microorganisms (GCM) 10K type strain sequencing project: providing services to taxonomists for standard genome sequencing and annotation.</title>
        <authorList>
            <consortium name="The Broad Institute Genomics Platform"/>
            <consortium name="The Broad Institute Genome Sequencing Center for Infectious Disease"/>
            <person name="Wu L."/>
            <person name="Ma J."/>
        </authorList>
    </citation>
    <scope>NUCLEOTIDE SEQUENCE [LARGE SCALE GENOMIC DNA]</scope>
    <source>
        <strain evidence="3">JCM 16082</strain>
    </source>
</reference>
<gene>
    <name evidence="2" type="ORF">GCM10009117_10160</name>
</gene>
<organism evidence="2 3">
    <name type="scientific">Gangjinia marincola</name>
    <dbReference type="NCBI Taxonomy" id="578463"/>
    <lineage>
        <taxon>Bacteria</taxon>
        <taxon>Pseudomonadati</taxon>
        <taxon>Bacteroidota</taxon>
        <taxon>Flavobacteriia</taxon>
        <taxon>Flavobacteriales</taxon>
        <taxon>Flavobacteriaceae</taxon>
        <taxon>Gangjinia</taxon>
    </lineage>
</organism>
<proteinExistence type="predicted"/>